<dbReference type="NCBIfam" id="TIGR00229">
    <property type="entry name" value="sensory_box"/>
    <property type="match status" value="1"/>
</dbReference>
<comment type="subcellular location">
    <subcellularLocation>
        <location evidence="2">Cell membrane</location>
        <topology evidence="2">Multi-pass membrane protein</topology>
    </subcellularLocation>
</comment>
<gene>
    <name evidence="11" type="ORF">BJB45_03435</name>
</gene>
<reference evidence="11 12" key="1">
    <citation type="submission" date="2013-08" db="EMBL/GenBank/DDBJ databases">
        <title>draft genome of Halomonas huanghegensis, strain BJGMM-B45T.</title>
        <authorList>
            <person name="Miao C."/>
            <person name="Wan Y."/>
            <person name="Jin W."/>
        </authorList>
    </citation>
    <scope>NUCLEOTIDE SEQUENCE [LARGE SCALE GENOMIC DNA]</scope>
    <source>
        <strain evidence="11 12">BJGMM-B45</strain>
    </source>
</reference>
<dbReference type="SMART" id="SM00086">
    <property type="entry name" value="PAC"/>
    <property type="match status" value="1"/>
</dbReference>
<comment type="caution">
    <text evidence="11">The sequence shown here is derived from an EMBL/GenBank/DDBJ whole genome shotgun (WGS) entry which is preliminary data.</text>
</comment>
<keyword evidence="6 7" id="KW-0472">Membrane</keyword>
<dbReference type="Gene3D" id="3.30.450.20">
    <property type="entry name" value="PAS domain"/>
    <property type="match status" value="2"/>
</dbReference>
<dbReference type="CDD" id="cd18774">
    <property type="entry name" value="PDC2_HK_sensor"/>
    <property type="match status" value="1"/>
</dbReference>
<dbReference type="InterPro" id="IPR000700">
    <property type="entry name" value="PAS-assoc_C"/>
</dbReference>
<dbReference type="Pfam" id="PF00989">
    <property type="entry name" value="PAS"/>
    <property type="match status" value="1"/>
</dbReference>
<evidence type="ECO:0000256" key="1">
    <source>
        <dbReference type="ARBA" id="ARBA00001946"/>
    </source>
</evidence>
<dbReference type="eggNOG" id="COG5000">
    <property type="taxonomic scope" value="Bacteria"/>
</dbReference>
<feature type="transmembrane region" description="Helical" evidence="7">
    <location>
        <begin position="305"/>
        <end position="328"/>
    </location>
</feature>
<dbReference type="Gene3D" id="3.30.70.270">
    <property type="match status" value="1"/>
</dbReference>
<dbReference type="SMART" id="SM00091">
    <property type="entry name" value="PAS"/>
    <property type="match status" value="1"/>
</dbReference>
<dbReference type="PROSITE" id="PS50112">
    <property type="entry name" value="PAS"/>
    <property type="match status" value="1"/>
</dbReference>
<keyword evidence="5 7" id="KW-1133">Transmembrane helix</keyword>
<evidence type="ECO:0000313" key="11">
    <source>
        <dbReference type="EMBL" id="ERL50192.1"/>
    </source>
</evidence>
<dbReference type="PROSITE" id="PS50887">
    <property type="entry name" value="GGDEF"/>
    <property type="match status" value="1"/>
</dbReference>
<keyword evidence="4 7" id="KW-0812">Transmembrane</keyword>
<dbReference type="EMBL" id="AVBC01000039">
    <property type="protein sequence ID" value="ERL50192.1"/>
    <property type="molecule type" value="Genomic_DNA"/>
</dbReference>
<dbReference type="GO" id="GO:0005886">
    <property type="term" value="C:plasma membrane"/>
    <property type="evidence" value="ECO:0007669"/>
    <property type="project" value="UniProtKB-SubCell"/>
</dbReference>
<evidence type="ECO:0000256" key="4">
    <source>
        <dbReference type="ARBA" id="ARBA00022692"/>
    </source>
</evidence>
<dbReference type="Pfam" id="PF02743">
    <property type="entry name" value="dCache_1"/>
    <property type="match status" value="1"/>
</dbReference>
<evidence type="ECO:0008006" key="13">
    <source>
        <dbReference type="Google" id="ProtNLM"/>
    </source>
</evidence>
<dbReference type="SUPFAM" id="SSF55785">
    <property type="entry name" value="PYP-like sensor domain (PAS domain)"/>
    <property type="match status" value="1"/>
</dbReference>
<feature type="domain" description="PAC" evidence="9">
    <location>
        <begin position="455"/>
        <end position="506"/>
    </location>
</feature>
<dbReference type="eggNOG" id="COG2199">
    <property type="taxonomic scope" value="Bacteria"/>
</dbReference>
<dbReference type="PANTHER" id="PTHR44757">
    <property type="entry name" value="DIGUANYLATE CYCLASE DGCP"/>
    <property type="match status" value="1"/>
</dbReference>
<dbReference type="FunFam" id="3.30.70.270:FF:000001">
    <property type="entry name" value="Diguanylate cyclase domain protein"/>
    <property type="match status" value="1"/>
</dbReference>
<dbReference type="InterPro" id="IPR035965">
    <property type="entry name" value="PAS-like_dom_sf"/>
</dbReference>
<dbReference type="InterPro" id="IPR052155">
    <property type="entry name" value="Biofilm_reg_signaling"/>
</dbReference>
<protein>
    <recommendedName>
        <fullName evidence="13">Diguanylate cyclase</fullName>
    </recommendedName>
</protein>
<evidence type="ECO:0000259" key="9">
    <source>
        <dbReference type="PROSITE" id="PS50113"/>
    </source>
</evidence>
<name>W1N3Q4_9GAMM</name>
<comment type="cofactor">
    <cofactor evidence="1">
        <name>Mg(2+)</name>
        <dbReference type="ChEBI" id="CHEBI:18420"/>
    </cofactor>
</comment>
<dbReference type="PANTHER" id="PTHR44757:SF2">
    <property type="entry name" value="BIOFILM ARCHITECTURE MAINTENANCE PROTEIN MBAA"/>
    <property type="match status" value="1"/>
</dbReference>
<evidence type="ECO:0000256" key="5">
    <source>
        <dbReference type="ARBA" id="ARBA00022989"/>
    </source>
</evidence>
<dbReference type="InterPro" id="IPR033479">
    <property type="entry name" value="dCache_1"/>
</dbReference>
<dbReference type="CDD" id="cd00130">
    <property type="entry name" value="PAS"/>
    <property type="match status" value="1"/>
</dbReference>
<sequence length="672" mass="75240">MAFGHVSDGQGGDALSMGRRILAQLSLRTRILIGLVLTWVLVVGALLWFGWVTGRELVREVNFEHLHYESRLIADAVSDEVQTRLNVLEALVDGNGWAALRDPQFHALKSNQALLELFDGIEVYSASGKVLADWPDSTGHVGHDVSSEACFQMVRGTLQPYVSEPLYDPTTLTPHVLILVPVLDDQRELLGVVAGVVNLRTGGIFEQISRIRLGVGGYAIIFTASGKMLYHPNGGWVMHDAHDVLDGAAIEQAIYGWQGEYIGPRYDGVAAYQSYRQVWPANWIVGVFFPEQEGIAPLSGLVGRLSWIGLIMALVLLPLLAWSVVVLLKPLYRLKRQIAQVGTGQRQRVKLRTDMKELVLLADAFNAVEEGRNKALAALRDRQAFIEAVLASSPQGMFVTDTRGRISYMNDALVALTGRRFDVDREMEWIEAIHGDDRPEAVEFWYHSMHSGQEFLRQVRYWRVDGELLWLEIHASQVVADDSVIGFVGTVKDVTERREEEALRQWEAEHDPLTGLLNRRGFERRLEEAMADWRKMSTPSALILFDLDHFKFINDEGGHALGDEMLREIARRVNSAVRGTDHVARQGGDEFAVLLPSCSLEQAERIAEKLVAAINEAQVEYRGQTYRVTPSLGLTEFRENDGSIHQPTARADAASYQAKQRGRNRVVVAEYE</sequence>
<dbReference type="GO" id="GO:0003824">
    <property type="term" value="F:catalytic activity"/>
    <property type="evidence" value="ECO:0007669"/>
    <property type="project" value="UniProtKB-ARBA"/>
</dbReference>
<keyword evidence="12" id="KW-1185">Reference proteome</keyword>
<keyword evidence="3" id="KW-1003">Cell membrane</keyword>
<dbReference type="InterPro" id="IPR000160">
    <property type="entry name" value="GGDEF_dom"/>
</dbReference>
<accession>W1N3Q4</accession>
<dbReference type="Proteomes" id="UP000019113">
    <property type="component" value="Unassembled WGS sequence"/>
</dbReference>
<evidence type="ECO:0000256" key="2">
    <source>
        <dbReference type="ARBA" id="ARBA00004651"/>
    </source>
</evidence>
<feature type="transmembrane region" description="Helical" evidence="7">
    <location>
        <begin position="29"/>
        <end position="51"/>
    </location>
</feature>
<dbReference type="InterPro" id="IPR001610">
    <property type="entry name" value="PAC"/>
</dbReference>
<evidence type="ECO:0000259" key="8">
    <source>
        <dbReference type="PROSITE" id="PS50112"/>
    </source>
</evidence>
<feature type="domain" description="PAS" evidence="8">
    <location>
        <begin position="382"/>
        <end position="418"/>
    </location>
</feature>
<dbReference type="NCBIfam" id="TIGR00254">
    <property type="entry name" value="GGDEF"/>
    <property type="match status" value="1"/>
</dbReference>
<proteinExistence type="predicted"/>
<dbReference type="STRING" id="1178482.AR456_04915"/>
<dbReference type="GO" id="GO:0006355">
    <property type="term" value="P:regulation of DNA-templated transcription"/>
    <property type="evidence" value="ECO:0007669"/>
    <property type="project" value="InterPro"/>
</dbReference>
<dbReference type="CDD" id="cd12914">
    <property type="entry name" value="PDC1_DGC_like"/>
    <property type="match status" value="1"/>
</dbReference>
<dbReference type="SUPFAM" id="SSF55073">
    <property type="entry name" value="Nucleotide cyclase"/>
    <property type="match status" value="1"/>
</dbReference>
<dbReference type="Pfam" id="PF00990">
    <property type="entry name" value="GGDEF"/>
    <property type="match status" value="1"/>
</dbReference>
<dbReference type="PATRIC" id="fig|1178482.3.peg.3290"/>
<dbReference type="InterPro" id="IPR000014">
    <property type="entry name" value="PAS"/>
</dbReference>
<dbReference type="SMART" id="SM00267">
    <property type="entry name" value="GGDEF"/>
    <property type="match status" value="1"/>
</dbReference>
<dbReference type="InterPro" id="IPR043128">
    <property type="entry name" value="Rev_trsase/Diguanyl_cyclase"/>
</dbReference>
<dbReference type="InterPro" id="IPR029787">
    <property type="entry name" value="Nucleotide_cyclase"/>
</dbReference>
<evidence type="ECO:0000256" key="6">
    <source>
        <dbReference type="ARBA" id="ARBA00023136"/>
    </source>
</evidence>
<dbReference type="InterPro" id="IPR013767">
    <property type="entry name" value="PAS_fold"/>
</dbReference>
<evidence type="ECO:0000256" key="7">
    <source>
        <dbReference type="SAM" id="Phobius"/>
    </source>
</evidence>
<evidence type="ECO:0000259" key="10">
    <source>
        <dbReference type="PROSITE" id="PS50887"/>
    </source>
</evidence>
<evidence type="ECO:0000256" key="3">
    <source>
        <dbReference type="ARBA" id="ARBA00022475"/>
    </source>
</evidence>
<feature type="domain" description="GGDEF" evidence="10">
    <location>
        <begin position="538"/>
        <end position="671"/>
    </location>
</feature>
<dbReference type="CDD" id="cd01949">
    <property type="entry name" value="GGDEF"/>
    <property type="match status" value="1"/>
</dbReference>
<evidence type="ECO:0000313" key="12">
    <source>
        <dbReference type="Proteomes" id="UP000019113"/>
    </source>
</evidence>
<dbReference type="AlphaFoldDB" id="W1N3Q4"/>
<organism evidence="11 12">
    <name type="scientific">Halomonas huangheensis</name>
    <dbReference type="NCBI Taxonomy" id="1178482"/>
    <lineage>
        <taxon>Bacteria</taxon>
        <taxon>Pseudomonadati</taxon>
        <taxon>Pseudomonadota</taxon>
        <taxon>Gammaproteobacteria</taxon>
        <taxon>Oceanospirillales</taxon>
        <taxon>Halomonadaceae</taxon>
        <taxon>Halomonas</taxon>
    </lineage>
</organism>
<dbReference type="PROSITE" id="PS50113">
    <property type="entry name" value="PAC"/>
    <property type="match status" value="1"/>
</dbReference>